<feature type="domain" description="HTH cro/C1-type" evidence="1">
    <location>
        <begin position="27"/>
        <end position="75"/>
    </location>
</feature>
<proteinExistence type="predicted"/>
<gene>
    <name evidence="2" type="ORF">E0L31_00920</name>
</gene>
<dbReference type="Gene3D" id="1.10.260.40">
    <property type="entry name" value="lambda repressor-like DNA-binding domains"/>
    <property type="match status" value="1"/>
</dbReference>
<comment type="caution">
    <text evidence="2">The sequence shown here is derived from an EMBL/GenBank/DDBJ whole genome shotgun (WGS) entry which is preliminary data.</text>
</comment>
<dbReference type="SMART" id="SM00530">
    <property type="entry name" value="HTH_XRE"/>
    <property type="match status" value="1"/>
</dbReference>
<sequence>MKKKPLTPEQSSAAKMLKAIYDSKKRELGLSQELLAEKMGMGQSGVAQLLNGSNAIGPGHAAKFAAILGIKVDDFSAHLASEIAEMAGYVGENEVAKVSQLTKEQEDLLRVFNTLPKAEADRFLAEMKARSAHFMAMYEEMHKKLHGKAS</sequence>
<evidence type="ECO:0000313" key="2">
    <source>
        <dbReference type="EMBL" id="TFV54080.1"/>
    </source>
</evidence>
<protein>
    <submittedName>
        <fullName evidence="2">Helix-turn-helix domain-containing protein</fullName>
    </submittedName>
</protein>
<reference evidence="2" key="1">
    <citation type="submission" date="2019-03" db="EMBL/GenBank/DDBJ databases">
        <title>Serratia marcescens strain N2 draft genome.</title>
        <authorList>
            <person name="Yassin A."/>
            <person name="El-Kenawy N."/>
            <person name="Youssef N.H."/>
        </authorList>
    </citation>
    <scope>NUCLEOTIDE SEQUENCE [LARGE SCALE GENOMIC DNA]</scope>
    <source>
        <strain evidence="2">N2</strain>
    </source>
</reference>
<dbReference type="AlphaFoldDB" id="A0A9X8VM82"/>
<dbReference type="CDD" id="cd00093">
    <property type="entry name" value="HTH_XRE"/>
    <property type="match status" value="1"/>
</dbReference>
<dbReference type="EMBL" id="SPSG01000100">
    <property type="protein sequence ID" value="TFV54080.1"/>
    <property type="molecule type" value="Genomic_DNA"/>
</dbReference>
<dbReference type="InterPro" id="IPR001387">
    <property type="entry name" value="Cro/C1-type_HTH"/>
</dbReference>
<dbReference type="PROSITE" id="PS50943">
    <property type="entry name" value="HTH_CROC1"/>
    <property type="match status" value="1"/>
</dbReference>
<dbReference type="Pfam" id="PF01381">
    <property type="entry name" value="HTH_3"/>
    <property type="match status" value="1"/>
</dbReference>
<name>A0A9X8VM82_SERMA</name>
<dbReference type="SUPFAM" id="SSF47413">
    <property type="entry name" value="lambda repressor-like DNA-binding domains"/>
    <property type="match status" value="1"/>
</dbReference>
<organism evidence="2">
    <name type="scientific">Serratia marcescens</name>
    <dbReference type="NCBI Taxonomy" id="615"/>
    <lineage>
        <taxon>Bacteria</taxon>
        <taxon>Pseudomonadati</taxon>
        <taxon>Pseudomonadota</taxon>
        <taxon>Gammaproteobacteria</taxon>
        <taxon>Enterobacterales</taxon>
        <taxon>Yersiniaceae</taxon>
        <taxon>Serratia</taxon>
    </lineage>
</organism>
<accession>A0A9X8VM82</accession>
<evidence type="ECO:0000259" key="1">
    <source>
        <dbReference type="PROSITE" id="PS50943"/>
    </source>
</evidence>
<dbReference type="InterPro" id="IPR010982">
    <property type="entry name" value="Lambda_DNA-bd_dom_sf"/>
</dbReference>
<dbReference type="GO" id="GO:0003677">
    <property type="term" value="F:DNA binding"/>
    <property type="evidence" value="ECO:0007669"/>
    <property type="project" value="InterPro"/>
</dbReference>